<feature type="transmembrane region" description="Helical" evidence="9">
    <location>
        <begin position="187"/>
        <end position="206"/>
    </location>
</feature>
<name>W9X8U8_9EURO</name>
<dbReference type="PIRSF" id="PIRSF002744">
    <property type="entry name" value="Pur-cyt_permease"/>
    <property type="match status" value="1"/>
</dbReference>
<keyword evidence="7 8" id="KW-0472">Membrane</keyword>
<dbReference type="Pfam" id="PF02133">
    <property type="entry name" value="Transp_cyt_pur"/>
    <property type="match status" value="1"/>
</dbReference>
<evidence type="ECO:0000256" key="5">
    <source>
        <dbReference type="ARBA" id="ARBA00022692"/>
    </source>
</evidence>
<evidence type="ECO:0000256" key="1">
    <source>
        <dbReference type="ARBA" id="ARBA00004141"/>
    </source>
</evidence>
<dbReference type="GO" id="GO:0022857">
    <property type="term" value="F:transmembrane transporter activity"/>
    <property type="evidence" value="ECO:0007669"/>
    <property type="project" value="InterPro"/>
</dbReference>
<dbReference type="FunFam" id="1.10.4160.10:FF:000002">
    <property type="entry name" value="Purine-cytosine permease fcyB"/>
    <property type="match status" value="1"/>
</dbReference>
<dbReference type="RefSeq" id="XP_007738802.1">
    <property type="nucleotide sequence ID" value="XM_007740612.1"/>
</dbReference>
<evidence type="ECO:0000256" key="7">
    <source>
        <dbReference type="ARBA" id="ARBA00023136"/>
    </source>
</evidence>
<keyword evidence="5 9" id="KW-0812">Transmembrane</keyword>
<evidence type="ECO:0000256" key="4">
    <source>
        <dbReference type="ARBA" id="ARBA00022553"/>
    </source>
</evidence>
<evidence type="ECO:0000256" key="8">
    <source>
        <dbReference type="PIRNR" id="PIRNR002744"/>
    </source>
</evidence>
<dbReference type="InterPro" id="IPR026030">
    <property type="entry name" value="Pur-cyt_permease_Fcy2/21/22"/>
</dbReference>
<comment type="similarity">
    <text evidence="2 8">Belongs to the purine-cytosine permease (2.A.39) family.</text>
</comment>
<dbReference type="GO" id="GO:0000329">
    <property type="term" value="C:fungal-type vacuole membrane"/>
    <property type="evidence" value="ECO:0007669"/>
    <property type="project" value="TreeGrafter"/>
</dbReference>
<evidence type="ECO:0000313" key="11">
    <source>
        <dbReference type="Proteomes" id="UP000019478"/>
    </source>
</evidence>
<feature type="transmembrane region" description="Helical" evidence="9">
    <location>
        <begin position="286"/>
        <end position="314"/>
    </location>
</feature>
<proteinExistence type="inferred from homology"/>
<feature type="transmembrane region" description="Helical" evidence="9">
    <location>
        <begin position="145"/>
        <end position="167"/>
    </location>
</feature>
<dbReference type="GO" id="GO:0005886">
    <property type="term" value="C:plasma membrane"/>
    <property type="evidence" value="ECO:0007669"/>
    <property type="project" value="TreeGrafter"/>
</dbReference>
<dbReference type="Proteomes" id="UP000019478">
    <property type="component" value="Unassembled WGS sequence"/>
</dbReference>
<feature type="transmembrane region" description="Helical" evidence="9">
    <location>
        <begin position="413"/>
        <end position="432"/>
    </location>
</feature>
<evidence type="ECO:0008006" key="12">
    <source>
        <dbReference type="Google" id="ProtNLM"/>
    </source>
</evidence>
<keyword evidence="11" id="KW-1185">Reference proteome</keyword>
<dbReference type="GO" id="GO:0015851">
    <property type="term" value="P:nucleobase transport"/>
    <property type="evidence" value="ECO:0007669"/>
    <property type="project" value="UniProtKB-ARBA"/>
</dbReference>
<dbReference type="PANTHER" id="PTHR31806:SF1">
    <property type="entry name" value="PURINE-CYTOSINE PERMEASE FCY2-RELATED"/>
    <property type="match status" value="1"/>
</dbReference>
<dbReference type="AlphaFoldDB" id="W9X8U8"/>
<feature type="transmembrane region" description="Helical" evidence="9">
    <location>
        <begin position="252"/>
        <end position="274"/>
    </location>
</feature>
<keyword evidence="6 9" id="KW-1133">Transmembrane helix</keyword>
<organism evidence="10 11">
    <name type="scientific">Capronia epimyces CBS 606.96</name>
    <dbReference type="NCBI Taxonomy" id="1182542"/>
    <lineage>
        <taxon>Eukaryota</taxon>
        <taxon>Fungi</taxon>
        <taxon>Dikarya</taxon>
        <taxon>Ascomycota</taxon>
        <taxon>Pezizomycotina</taxon>
        <taxon>Eurotiomycetes</taxon>
        <taxon>Chaetothyriomycetidae</taxon>
        <taxon>Chaetothyriales</taxon>
        <taxon>Herpotrichiellaceae</taxon>
        <taxon>Capronia</taxon>
    </lineage>
</organism>
<comment type="subcellular location">
    <subcellularLocation>
        <location evidence="1">Membrane</location>
        <topology evidence="1">Multi-pass membrane protein</topology>
    </subcellularLocation>
</comment>
<protein>
    <recommendedName>
        <fullName evidence="12">NCS1 family nucleobase:cation symporter-1</fullName>
    </recommendedName>
</protein>
<dbReference type="GeneID" id="19174602"/>
<feature type="transmembrane region" description="Helical" evidence="9">
    <location>
        <begin position="382"/>
        <end position="401"/>
    </location>
</feature>
<evidence type="ECO:0000256" key="3">
    <source>
        <dbReference type="ARBA" id="ARBA00022448"/>
    </source>
</evidence>
<gene>
    <name evidence="10" type="ORF">A1O3_10522</name>
</gene>
<evidence type="ECO:0000256" key="6">
    <source>
        <dbReference type="ARBA" id="ARBA00022989"/>
    </source>
</evidence>
<evidence type="ECO:0000256" key="9">
    <source>
        <dbReference type="SAM" id="Phobius"/>
    </source>
</evidence>
<dbReference type="PANTHER" id="PTHR31806">
    <property type="entry name" value="PURINE-CYTOSINE PERMEASE FCY2-RELATED"/>
    <property type="match status" value="1"/>
</dbReference>
<dbReference type="eggNOG" id="ENOG502QQ8Y">
    <property type="taxonomic scope" value="Eukaryota"/>
</dbReference>
<comment type="caution">
    <text evidence="10">The sequence shown here is derived from an EMBL/GenBank/DDBJ whole genome shotgun (WGS) entry which is preliminary data.</text>
</comment>
<feature type="transmembrane region" description="Helical" evidence="9">
    <location>
        <begin position="453"/>
        <end position="477"/>
    </location>
</feature>
<feature type="transmembrane region" description="Helical" evidence="9">
    <location>
        <begin position="483"/>
        <end position="508"/>
    </location>
</feature>
<feature type="transmembrane region" description="Helical" evidence="9">
    <location>
        <begin position="113"/>
        <end position="133"/>
    </location>
</feature>
<sequence length="518" mass="57155">MASSEKVAYDVEYQYNRTDEKHRSSIIPDQTGAVPGESFVTGDSLYSKLQRLAGRFGVEQRGIERVPEDERTDKSTLKVGTMWLAANMVVSSFAIGVLAVPVFSLGFVDSCLVIIFINLLGIMPVCFFSTFGPRFGMRQMILSRFWFGYWGVKVIAIFNCLACLGWSSVNVIVGAQLLHAVNPNVPGYAGIIIIAACTFLITLFGYKVVHMYEMISWVPCFIIFLIVLGEFAHHGSFENLPMGSGEGETGSILSFAASVFGFATGWSSYASDYTCYQPVNTSRRKVFLYVFVGLIFPLWFTEMLGLAIATAIVNDPAYAAAYHSDAVGGLLHQVLVPPLGGFGKFCLVILALSIVGNNCPNIYSLTFSLQILTHYAQKVPRFLWTLVGTIIYCAIAIPGYSHFEDVLEDFMLVIGYWLAIYEAIALPEHFIFRHGFGGYTPAHYDQPKYLPPSIAALGAFCFGVLGAVMGMAQVWFIGPIGKLIGIGYGGDIGFELAFCFAFVTYVTFRSIEIRYFHR</sequence>
<dbReference type="EMBL" id="AMGY01000012">
    <property type="protein sequence ID" value="EXJ76877.1"/>
    <property type="molecule type" value="Genomic_DNA"/>
</dbReference>
<dbReference type="Gene3D" id="1.10.4160.10">
    <property type="entry name" value="Hydantoin permease"/>
    <property type="match status" value="1"/>
</dbReference>
<evidence type="ECO:0000313" key="10">
    <source>
        <dbReference type="EMBL" id="EXJ76877.1"/>
    </source>
</evidence>
<dbReference type="STRING" id="1182542.W9X8U8"/>
<feature type="transmembrane region" description="Helical" evidence="9">
    <location>
        <begin position="334"/>
        <end position="355"/>
    </location>
</feature>
<dbReference type="InterPro" id="IPR001248">
    <property type="entry name" value="Pur-cyt_permease"/>
</dbReference>
<evidence type="ECO:0000256" key="2">
    <source>
        <dbReference type="ARBA" id="ARBA00008974"/>
    </source>
</evidence>
<keyword evidence="4" id="KW-0597">Phosphoprotein</keyword>
<feature type="transmembrane region" description="Helical" evidence="9">
    <location>
        <begin position="84"/>
        <end position="107"/>
    </location>
</feature>
<reference evidence="10 11" key="1">
    <citation type="submission" date="2013-03" db="EMBL/GenBank/DDBJ databases">
        <title>The Genome Sequence of Capronia epimyces CBS 606.96.</title>
        <authorList>
            <consortium name="The Broad Institute Genomics Platform"/>
            <person name="Cuomo C."/>
            <person name="de Hoog S."/>
            <person name="Gorbushina A."/>
            <person name="Walker B."/>
            <person name="Young S.K."/>
            <person name="Zeng Q."/>
            <person name="Gargeya S."/>
            <person name="Fitzgerald M."/>
            <person name="Haas B."/>
            <person name="Abouelleil A."/>
            <person name="Allen A.W."/>
            <person name="Alvarado L."/>
            <person name="Arachchi H.M."/>
            <person name="Berlin A.M."/>
            <person name="Chapman S.B."/>
            <person name="Gainer-Dewar J."/>
            <person name="Goldberg J."/>
            <person name="Griggs A."/>
            <person name="Gujja S."/>
            <person name="Hansen M."/>
            <person name="Howarth C."/>
            <person name="Imamovic A."/>
            <person name="Ireland A."/>
            <person name="Larimer J."/>
            <person name="McCowan C."/>
            <person name="Murphy C."/>
            <person name="Pearson M."/>
            <person name="Poon T.W."/>
            <person name="Priest M."/>
            <person name="Roberts A."/>
            <person name="Saif S."/>
            <person name="Shea T."/>
            <person name="Sisk P."/>
            <person name="Sykes S."/>
            <person name="Wortman J."/>
            <person name="Nusbaum C."/>
            <person name="Birren B."/>
        </authorList>
    </citation>
    <scope>NUCLEOTIDE SEQUENCE [LARGE SCALE GENOMIC DNA]</scope>
    <source>
        <strain evidence="10 11">CBS 606.96</strain>
    </source>
</reference>
<accession>W9X8U8</accession>
<feature type="transmembrane region" description="Helical" evidence="9">
    <location>
        <begin position="215"/>
        <end position="232"/>
    </location>
</feature>
<keyword evidence="3 8" id="KW-0813">Transport</keyword>
<dbReference type="OrthoDB" id="2116389at2759"/>
<dbReference type="CDD" id="cd11484">
    <property type="entry name" value="SLC-NCS1sbd_CobB-like"/>
    <property type="match status" value="1"/>
</dbReference>
<dbReference type="HOGENOM" id="CLU_026016_2_2_1"/>